<dbReference type="PANTHER" id="PTHR44936:SF10">
    <property type="entry name" value="SENSOR PROTEIN RSTB"/>
    <property type="match status" value="1"/>
</dbReference>
<dbReference type="EMBL" id="MJMJ01000023">
    <property type="protein sequence ID" value="OLQ88287.1"/>
    <property type="molecule type" value="Genomic_DNA"/>
</dbReference>
<keyword evidence="10" id="KW-0472">Membrane</keyword>
<evidence type="ECO:0000256" key="9">
    <source>
        <dbReference type="ARBA" id="ARBA00022840"/>
    </source>
</evidence>
<feature type="domain" description="HAMP" evidence="12">
    <location>
        <begin position="178"/>
        <end position="233"/>
    </location>
</feature>
<dbReference type="AlphaFoldDB" id="A0A1Q9HEY4"/>
<keyword evidence="6" id="KW-0808">Transferase</keyword>
<evidence type="ECO:0000256" key="6">
    <source>
        <dbReference type="ARBA" id="ARBA00022679"/>
    </source>
</evidence>
<keyword evidence="7" id="KW-0547">Nucleotide-binding</keyword>
<evidence type="ECO:0000256" key="8">
    <source>
        <dbReference type="ARBA" id="ARBA00022777"/>
    </source>
</evidence>
<feature type="domain" description="Histidine kinase" evidence="11">
    <location>
        <begin position="241"/>
        <end position="459"/>
    </location>
</feature>
<dbReference type="SMART" id="SM00387">
    <property type="entry name" value="HATPase_c"/>
    <property type="match status" value="1"/>
</dbReference>
<dbReference type="SUPFAM" id="SSF55874">
    <property type="entry name" value="ATPase domain of HSP90 chaperone/DNA topoisomerase II/histidine kinase"/>
    <property type="match status" value="1"/>
</dbReference>
<dbReference type="InterPro" id="IPR005467">
    <property type="entry name" value="His_kinase_dom"/>
</dbReference>
<dbReference type="PRINTS" id="PR00344">
    <property type="entry name" value="BCTRLSENSOR"/>
</dbReference>
<evidence type="ECO:0000256" key="4">
    <source>
        <dbReference type="ARBA" id="ARBA00022475"/>
    </source>
</evidence>
<dbReference type="InterPro" id="IPR004358">
    <property type="entry name" value="Sig_transdc_His_kin-like_C"/>
</dbReference>
<organism evidence="13 14">
    <name type="scientific">Vibrio panuliri</name>
    <dbReference type="NCBI Taxonomy" id="1381081"/>
    <lineage>
        <taxon>Bacteria</taxon>
        <taxon>Pseudomonadati</taxon>
        <taxon>Pseudomonadota</taxon>
        <taxon>Gammaproteobacteria</taxon>
        <taxon>Vibrionales</taxon>
        <taxon>Vibrionaceae</taxon>
        <taxon>Vibrio</taxon>
    </lineage>
</organism>
<dbReference type="GO" id="GO:0005524">
    <property type="term" value="F:ATP binding"/>
    <property type="evidence" value="ECO:0007669"/>
    <property type="project" value="UniProtKB-KW"/>
</dbReference>
<dbReference type="InterPro" id="IPR036890">
    <property type="entry name" value="HATPase_C_sf"/>
</dbReference>
<dbReference type="GO" id="GO:0005886">
    <property type="term" value="C:plasma membrane"/>
    <property type="evidence" value="ECO:0007669"/>
    <property type="project" value="UniProtKB-SubCell"/>
</dbReference>
<dbReference type="Gene3D" id="3.30.565.10">
    <property type="entry name" value="Histidine kinase-like ATPase, C-terminal domain"/>
    <property type="match status" value="1"/>
</dbReference>
<dbReference type="SUPFAM" id="SSF158472">
    <property type="entry name" value="HAMP domain-like"/>
    <property type="match status" value="1"/>
</dbReference>
<evidence type="ECO:0000256" key="2">
    <source>
        <dbReference type="ARBA" id="ARBA00004651"/>
    </source>
</evidence>
<dbReference type="STRING" id="1381081.BIY22_08980"/>
<comment type="caution">
    <text evidence="13">The sequence shown here is derived from an EMBL/GenBank/DDBJ whole genome shotgun (WGS) entry which is preliminary data.</text>
</comment>
<dbReference type="Pfam" id="PF02518">
    <property type="entry name" value="HATPase_c"/>
    <property type="match status" value="1"/>
</dbReference>
<keyword evidence="10" id="KW-0812">Transmembrane</keyword>
<dbReference type="EC" id="2.7.13.3" evidence="3"/>
<dbReference type="Gene3D" id="1.10.287.130">
    <property type="match status" value="1"/>
</dbReference>
<dbReference type="GO" id="GO:0000155">
    <property type="term" value="F:phosphorelay sensor kinase activity"/>
    <property type="evidence" value="ECO:0007669"/>
    <property type="project" value="InterPro"/>
</dbReference>
<evidence type="ECO:0000313" key="14">
    <source>
        <dbReference type="Proteomes" id="UP000186313"/>
    </source>
</evidence>
<keyword evidence="10" id="KW-1133">Transmembrane helix</keyword>
<dbReference type="InterPro" id="IPR031930">
    <property type="entry name" value="HK_sensor"/>
</dbReference>
<protein>
    <recommendedName>
        <fullName evidence="3">histidine kinase</fullName>
        <ecNumber evidence="3">2.7.13.3</ecNumber>
    </recommendedName>
</protein>
<dbReference type="PANTHER" id="PTHR44936">
    <property type="entry name" value="SENSOR PROTEIN CREC"/>
    <property type="match status" value="1"/>
</dbReference>
<dbReference type="Pfam" id="PF16750">
    <property type="entry name" value="HK_sensor"/>
    <property type="match status" value="1"/>
</dbReference>
<dbReference type="Gene3D" id="6.10.340.10">
    <property type="match status" value="1"/>
</dbReference>
<gene>
    <name evidence="13" type="ORF">BIY22_08980</name>
</gene>
<comment type="subcellular location">
    <subcellularLocation>
        <location evidence="2">Cell membrane</location>
        <topology evidence="2">Multi-pass membrane protein</topology>
    </subcellularLocation>
</comment>
<evidence type="ECO:0000256" key="5">
    <source>
        <dbReference type="ARBA" id="ARBA00022553"/>
    </source>
</evidence>
<comment type="catalytic activity">
    <reaction evidence="1">
        <text>ATP + protein L-histidine = ADP + protein N-phospho-L-histidine.</text>
        <dbReference type="EC" id="2.7.13.3"/>
    </reaction>
</comment>
<dbReference type="SMART" id="SM00388">
    <property type="entry name" value="HisKA"/>
    <property type="match status" value="1"/>
</dbReference>
<dbReference type="Gene3D" id="3.30.450.170">
    <property type="entry name" value="Two-component histidine kinase, sensor domain"/>
    <property type="match status" value="1"/>
</dbReference>
<evidence type="ECO:0000256" key="10">
    <source>
        <dbReference type="SAM" id="Phobius"/>
    </source>
</evidence>
<sequence length="459" mass="52220">MPSLAPQFVKRHKRNLAFELFSYMSGVVLCILLLQTATEQALIRTMLVLPDTVKEKMRDLATQANVLIEDGDMDELADWESAQPYYLFVLGKNNQPITHRDMHPHFEFKLKFLRELGGNMGERVNKPLIGIPLGNKNTLVIQLPSELHPAHRFLNYLNASKVVIALAIVILFSLILARKLQQPLNRLREASHRLAQGDFKVNVVNELQSPASEFNQLAQDFDQMSRQIHSLAEKQKRLLRDVSHELRTPLARQNLALHLLKHKVSDSELELVKRVEREVEEMDNLVAEILTFSRLENARYELSLKPVSLETYADSQVKQSKLDLRDNQTVKFWPASEPTQVLADERLVVRCVRNLLTNSLKYAGDNAIVDVFFYRTKVNSKDYIALAVQDNGPGIAEGQLKTVFQPFTRIEASRDKKLGGYGLGLAIVKESMQLMGGEVSARNRKDGGLHIELLFPIER</sequence>
<evidence type="ECO:0000259" key="12">
    <source>
        <dbReference type="PROSITE" id="PS50885"/>
    </source>
</evidence>
<evidence type="ECO:0000256" key="3">
    <source>
        <dbReference type="ARBA" id="ARBA00012438"/>
    </source>
</evidence>
<dbReference type="InterPro" id="IPR003660">
    <property type="entry name" value="HAMP_dom"/>
</dbReference>
<keyword evidence="4" id="KW-1003">Cell membrane</keyword>
<dbReference type="RefSeq" id="WP_075709457.1">
    <property type="nucleotide sequence ID" value="NZ_MJMJ01000023.1"/>
</dbReference>
<evidence type="ECO:0000256" key="7">
    <source>
        <dbReference type="ARBA" id="ARBA00022741"/>
    </source>
</evidence>
<dbReference type="Pfam" id="PF00672">
    <property type="entry name" value="HAMP"/>
    <property type="match status" value="1"/>
</dbReference>
<dbReference type="PROSITE" id="PS50109">
    <property type="entry name" value="HIS_KIN"/>
    <property type="match status" value="1"/>
</dbReference>
<dbReference type="SUPFAM" id="SSF47384">
    <property type="entry name" value="Homodimeric domain of signal transducing histidine kinase"/>
    <property type="match status" value="1"/>
</dbReference>
<dbReference type="Pfam" id="PF00512">
    <property type="entry name" value="HisKA"/>
    <property type="match status" value="1"/>
</dbReference>
<dbReference type="InterPro" id="IPR003661">
    <property type="entry name" value="HisK_dim/P_dom"/>
</dbReference>
<dbReference type="PROSITE" id="PS50885">
    <property type="entry name" value="HAMP"/>
    <property type="match status" value="1"/>
</dbReference>
<keyword evidence="8 13" id="KW-0418">Kinase</keyword>
<keyword evidence="9" id="KW-0067">ATP-binding</keyword>
<dbReference type="InterPro" id="IPR036097">
    <property type="entry name" value="HisK_dim/P_sf"/>
</dbReference>
<feature type="transmembrane region" description="Helical" evidence="10">
    <location>
        <begin position="20"/>
        <end position="38"/>
    </location>
</feature>
<evidence type="ECO:0000256" key="1">
    <source>
        <dbReference type="ARBA" id="ARBA00000085"/>
    </source>
</evidence>
<dbReference type="InterPro" id="IPR050980">
    <property type="entry name" value="2C_sensor_his_kinase"/>
</dbReference>
<dbReference type="SMART" id="SM00304">
    <property type="entry name" value="HAMP"/>
    <property type="match status" value="1"/>
</dbReference>
<dbReference type="CDD" id="cd00082">
    <property type="entry name" value="HisKA"/>
    <property type="match status" value="1"/>
</dbReference>
<evidence type="ECO:0000313" key="13">
    <source>
        <dbReference type="EMBL" id="OLQ88287.1"/>
    </source>
</evidence>
<evidence type="ECO:0000259" key="11">
    <source>
        <dbReference type="PROSITE" id="PS50109"/>
    </source>
</evidence>
<accession>A0A1Q9HEY4</accession>
<dbReference type="OrthoDB" id="9804645at2"/>
<name>A0A1Q9HEY4_9VIBR</name>
<feature type="transmembrane region" description="Helical" evidence="10">
    <location>
        <begin position="153"/>
        <end position="177"/>
    </location>
</feature>
<keyword evidence="5" id="KW-0597">Phosphoprotein</keyword>
<dbReference type="InterPro" id="IPR038428">
    <property type="entry name" value="HK_sensor_dom_sf"/>
</dbReference>
<reference evidence="13 14" key="1">
    <citation type="submission" date="2016-09" db="EMBL/GenBank/DDBJ databases">
        <title>Genomic Taxonomy of the Vibrionaceae.</title>
        <authorList>
            <person name="Gonzalez-Castillo A."/>
            <person name="Gomez-Gil B."/>
            <person name="Enciso-Ibarra K."/>
        </authorList>
    </citation>
    <scope>NUCLEOTIDE SEQUENCE [LARGE SCALE GENOMIC DNA]</scope>
    <source>
        <strain evidence="13 14">CAIM 703</strain>
    </source>
</reference>
<proteinExistence type="predicted"/>
<dbReference type="CDD" id="cd06225">
    <property type="entry name" value="HAMP"/>
    <property type="match status" value="1"/>
</dbReference>
<dbReference type="InterPro" id="IPR003594">
    <property type="entry name" value="HATPase_dom"/>
</dbReference>
<dbReference type="Proteomes" id="UP000186313">
    <property type="component" value="Unassembled WGS sequence"/>
</dbReference>